<sequence length="147" mass="16565">MIASREKKTSKGGIQSPISKVPAFLVARFEGSHLLVTHFEGSCLSSRPFSFRRPKGSTGRNCFERNWYDETLGSGISKYWTNEIGLRNLWTDGISSSAWWILNKISRSWTSFRRVPDLNDLGLKVPSGSRFEIGTPGLIFKKMSFLG</sequence>
<evidence type="ECO:0000313" key="1">
    <source>
        <dbReference type="EMBL" id="PKY42464.1"/>
    </source>
</evidence>
<keyword evidence="2" id="KW-1185">Reference proteome</keyword>
<protein>
    <submittedName>
        <fullName evidence="1">Uncharacterized protein</fullName>
    </submittedName>
</protein>
<accession>A0A2I1G754</accession>
<gene>
    <name evidence="1" type="ORF">RhiirA4_456289</name>
</gene>
<reference evidence="1 2" key="1">
    <citation type="submission" date="2015-10" db="EMBL/GenBank/DDBJ databases">
        <title>Genome analyses suggest a sexual origin of heterokaryosis in a supposedly ancient asexual fungus.</title>
        <authorList>
            <person name="Ropars J."/>
            <person name="Sedzielewska K."/>
            <person name="Noel J."/>
            <person name="Charron P."/>
            <person name="Farinelli L."/>
            <person name="Marton T."/>
            <person name="Kruger M."/>
            <person name="Pelin A."/>
            <person name="Brachmann A."/>
            <person name="Corradi N."/>
        </authorList>
    </citation>
    <scope>NUCLEOTIDE SEQUENCE [LARGE SCALE GENOMIC DNA]</scope>
    <source>
        <strain evidence="1 2">A4</strain>
    </source>
</reference>
<dbReference type="EMBL" id="LLXI01000201">
    <property type="protein sequence ID" value="PKY42464.1"/>
    <property type="molecule type" value="Genomic_DNA"/>
</dbReference>
<proteinExistence type="predicted"/>
<dbReference type="AlphaFoldDB" id="A0A2I1G754"/>
<dbReference type="Proteomes" id="UP000234323">
    <property type="component" value="Unassembled WGS sequence"/>
</dbReference>
<comment type="caution">
    <text evidence="1">The sequence shown here is derived from an EMBL/GenBank/DDBJ whole genome shotgun (WGS) entry which is preliminary data.</text>
</comment>
<evidence type="ECO:0000313" key="2">
    <source>
        <dbReference type="Proteomes" id="UP000234323"/>
    </source>
</evidence>
<organism evidence="1 2">
    <name type="scientific">Rhizophagus irregularis</name>
    <dbReference type="NCBI Taxonomy" id="588596"/>
    <lineage>
        <taxon>Eukaryota</taxon>
        <taxon>Fungi</taxon>
        <taxon>Fungi incertae sedis</taxon>
        <taxon>Mucoromycota</taxon>
        <taxon>Glomeromycotina</taxon>
        <taxon>Glomeromycetes</taxon>
        <taxon>Glomerales</taxon>
        <taxon>Glomeraceae</taxon>
        <taxon>Rhizophagus</taxon>
    </lineage>
</organism>
<name>A0A2I1G754_9GLOM</name>